<dbReference type="Pfam" id="PF02518">
    <property type="entry name" value="HATPase_c"/>
    <property type="match status" value="1"/>
</dbReference>
<keyword evidence="4" id="KW-0597">Phosphoprotein</keyword>
<dbReference type="InterPro" id="IPR005467">
    <property type="entry name" value="His_kinase_dom"/>
</dbReference>
<evidence type="ECO:0000256" key="3">
    <source>
        <dbReference type="ARBA" id="ARBA00012438"/>
    </source>
</evidence>
<keyword evidence="7 14" id="KW-0418">Kinase</keyword>
<evidence type="ECO:0000259" key="12">
    <source>
        <dbReference type="PROSITE" id="PS50109"/>
    </source>
</evidence>
<feature type="transmembrane region" description="Helical" evidence="11">
    <location>
        <begin position="6"/>
        <end position="31"/>
    </location>
</feature>
<dbReference type="SUPFAM" id="SSF47384">
    <property type="entry name" value="Homodimeric domain of signal transducing histidine kinase"/>
    <property type="match status" value="1"/>
</dbReference>
<keyword evidence="6 11" id="KW-0812">Transmembrane</keyword>
<evidence type="ECO:0000256" key="11">
    <source>
        <dbReference type="SAM" id="Phobius"/>
    </source>
</evidence>
<dbReference type="PROSITE" id="PS50885">
    <property type="entry name" value="HAMP"/>
    <property type="match status" value="1"/>
</dbReference>
<dbReference type="AlphaFoldDB" id="A0A449IFP8"/>
<evidence type="ECO:0000256" key="10">
    <source>
        <dbReference type="ARBA" id="ARBA00023136"/>
    </source>
</evidence>
<evidence type="ECO:0000256" key="5">
    <source>
        <dbReference type="ARBA" id="ARBA00022679"/>
    </source>
</evidence>
<dbReference type="InterPro" id="IPR036097">
    <property type="entry name" value="HisK_dim/P_sf"/>
</dbReference>
<keyword evidence="9" id="KW-0902">Two-component regulatory system</keyword>
<keyword evidence="8 11" id="KW-1133">Transmembrane helix</keyword>
<keyword evidence="10 11" id="KW-0472">Membrane</keyword>
<evidence type="ECO:0000313" key="14">
    <source>
        <dbReference type="EMBL" id="VFB18206.1"/>
    </source>
</evidence>
<feature type="domain" description="HAMP" evidence="13">
    <location>
        <begin position="170"/>
        <end position="223"/>
    </location>
</feature>
<dbReference type="GO" id="GO:0000155">
    <property type="term" value="F:phosphorelay sensor kinase activity"/>
    <property type="evidence" value="ECO:0007669"/>
    <property type="project" value="InterPro"/>
</dbReference>
<dbReference type="GO" id="GO:0005886">
    <property type="term" value="C:plasma membrane"/>
    <property type="evidence" value="ECO:0007669"/>
    <property type="project" value="TreeGrafter"/>
</dbReference>
<evidence type="ECO:0000313" key="15">
    <source>
        <dbReference type="Proteomes" id="UP000330809"/>
    </source>
</evidence>
<dbReference type="PANTHER" id="PTHR45436">
    <property type="entry name" value="SENSOR HISTIDINE KINASE YKOH"/>
    <property type="match status" value="1"/>
</dbReference>
<dbReference type="InterPro" id="IPR003661">
    <property type="entry name" value="HisK_dim/P_dom"/>
</dbReference>
<dbReference type="EMBL" id="CAACYJ010000012">
    <property type="protein sequence ID" value="VFB18206.1"/>
    <property type="molecule type" value="Genomic_DNA"/>
</dbReference>
<dbReference type="PANTHER" id="PTHR45436:SF15">
    <property type="entry name" value="SENSOR HISTIDINE KINASE CUSS"/>
    <property type="match status" value="1"/>
</dbReference>
<dbReference type="Gene3D" id="3.30.565.10">
    <property type="entry name" value="Histidine kinase-like ATPase, C-terminal domain"/>
    <property type="match status" value="1"/>
</dbReference>
<dbReference type="RefSeq" id="WP_133143911.1">
    <property type="nucleotide sequence ID" value="NZ_CAACYJ010000012.1"/>
</dbReference>
<feature type="transmembrane region" description="Helical" evidence="11">
    <location>
        <begin position="151"/>
        <end position="173"/>
    </location>
</feature>
<dbReference type="Proteomes" id="UP000330809">
    <property type="component" value="Unassembled WGS sequence"/>
</dbReference>
<proteinExistence type="predicted"/>
<dbReference type="InterPro" id="IPR050428">
    <property type="entry name" value="TCS_sensor_his_kinase"/>
</dbReference>
<name>A0A449IFP8_PSEFR</name>
<evidence type="ECO:0000256" key="7">
    <source>
        <dbReference type="ARBA" id="ARBA00022777"/>
    </source>
</evidence>
<keyword evidence="5 14" id="KW-0808">Transferase</keyword>
<dbReference type="SMART" id="SM00388">
    <property type="entry name" value="HisKA"/>
    <property type="match status" value="1"/>
</dbReference>
<evidence type="ECO:0000256" key="4">
    <source>
        <dbReference type="ARBA" id="ARBA00022553"/>
    </source>
</evidence>
<evidence type="ECO:0000256" key="1">
    <source>
        <dbReference type="ARBA" id="ARBA00000085"/>
    </source>
</evidence>
<comment type="catalytic activity">
    <reaction evidence="1">
        <text>ATP + protein L-histidine = ADP + protein N-phospho-L-histidine.</text>
        <dbReference type="EC" id="2.7.13.3"/>
    </reaction>
</comment>
<evidence type="ECO:0000256" key="9">
    <source>
        <dbReference type="ARBA" id="ARBA00023012"/>
    </source>
</evidence>
<dbReference type="PRINTS" id="PR00344">
    <property type="entry name" value="BCTRLSENSOR"/>
</dbReference>
<dbReference type="SMART" id="SM00387">
    <property type="entry name" value="HATPase_c"/>
    <property type="match status" value="1"/>
</dbReference>
<dbReference type="CDD" id="cd00082">
    <property type="entry name" value="HisKA"/>
    <property type="match status" value="1"/>
</dbReference>
<gene>
    <name evidence="14" type="primary">cusS_3</name>
    <name evidence="14" type="ORF">NCTC10754_00745</name>
</gene>
<dbReference type="InterPro" id="IPR003594">
    <property type="entry name" value="HATPase_dom"/>
</dbReference>
<reference evidence="14 15" key="1">
    <citation type="submission" date="2019-02" db="EMBL/GenBank/DDBJ databases">
        <authorList>
            <consortium name="Pathogen Informatics"/>
        </authorList>
    </citation>
    <scope>NUCLEOTIDE SEQUENCE [LARGE SCALE GENOMIC DNA]</scope>
    <source>
        <strain evidence="14 15">3012STDY7103891</strain>
    </source>
</reference>
<evidence type="ECO:0000256" key="8">
    <source>
        <dbReference type="ARBA" id="ARBA00022989"/>
    </source>
</evidence>
<protein>
    <recommendedName>
        <fullName evidence="3">histidine kinase</fullName>
        <ecNumber evidence="3">2.7.13.3</ecNumber>
    </recommendedName>
</protein>
<feature type="domain" description="Histidine kinase" evidence="12">
    <location>
        <begin position="231"/>
        <end position="435"/>
    </location>
</feature>
<dbReference type="SUPFAM" id="SSF55874">
    <property type="entry name" value="ATPase domain of HSP90 chaperone/DNA topoisomerase II/histidine kinase"/>
    <property type="match status" value="1"/>
</dbReference>
<dbReference type="InterPro" id="IPR003660">
    <property type="entry name" value="HAMP_dom"/>
</dbReference>
<dbReference type="SMART" id="SM00304">
    <property type="entry name" value="HAMP"/>
    <property type="match status" value="1"/>
</dbReference>
<dbReference type="Gene3D" id="1.10.287.130">
    <property type="match status" value="1"/>
</dbReference>
<dbReference type="PROSITE" id="PS50109">
    <property type="entry name" value="HIS_KIN"/>
    <property type="match status" value="1"/>
</dbReference>
<evidence type="ECO:0000256" key="2">
    <source>
        <dbReference type="ARBA" id="ARBA00004141"/>
    </source>
</evidence>
<organism evidence="14 15">
    <name type="scientific">Pseudomonas fragi</name>
    <dbReference type="NCBI Taxonomy" id="296"/>
    <lineage>
        <taxon>Bacteria</taxon>
        <taxon>Pseudomonadati</taxon>
        <taxon>Pseudomonadota</taxon>
        <taxon>Gammaproteobacteria</taxon>
        <taxon>Pseudomonadales</taxon>
        <taxon>Pseudomonadaceae</taxon>
        <taxon>Pseudomonas</taxon>
    </lineage>
</organism>
<evidence type="ECO:0000256" key="6">
    <source>
        <dbReference type="ARBA" id="ARBA00022692"/>
    </source>
</evidence>
<evidence type="ECO:0000259" key="13">
    <source>
        <dbReference type="PROSITE" id="PS50885"/>
    </source>
</evidence>
<dbReference type="Pfam" id="PF00512">
    <property type="entry name" value="HisKA"/>
    <property type="match status" value="1"/>
</dbReference>
<dbReference type="InterPro" id="IPR036890">
    <property type="entry name" value="HATPase_C_sf"/>
</dbReference>
<sequence>MIKRSLRWRLLTAMLLVFALGFGNLAIYLYGTRDELRRGVMTIEAQVIADGFRVDSDPASLPRHYAGGELSYSLYSADGRLLWKSENLKHPRRLKQPGANPGWMRWSAFSGRVVSVPVELPDGAILMVAKQDNLEREVIGNLLAARLRQSLVMMVPIGLLSLGLILLLLHWTLRPVRVAAKLARSIGPANPEQRIPLDNLPSEIQPLAAAANTALDRLAAAYTAERRFVADAAHELRTPLTVLDLRLQAARRTGQVEWPALDMEMRQMRRLVTQLLELARQEGEAAQGHNGQQRTHLSRLTREVCAALLPLFEASGRVIEVDITAGCECRGNPDQLREALGNLLENALVHGMGTVQVTLRKVAGHLQLEVSDQGQGIAPEEREAMFLRFRKGRQSSEGTGLGLAIVRQIVQNAGGHVAFVQAPNTTIRVSLAVAQSSVPERTCATSS</sequence>
<comment type="subcellular location">
    <subcellularLocation>
        <location evidence="2">Membrane</location>
        <topology evidence="2">Multi-pass membrane protein</topology>
    </subcellularLocation>
</comment>
<dbReference type="InterPro" id="IPR004358">
    <property type="entry name" value="Sig_transdc_His_kin-like_C"/>
</dbReference>
<dbReference type="EC" id="2.7.13.3" evidence="3"/>
<accession>A0A449IFP8</accession>